<feature type="region of interest" description="Disordered" evidence="1">
    <location>
        <begin position="1"/>
        <end position="25"/>
    </location>
</feature>
<accession>A0AAV7QHE1</accession>
<dbReference type="EMBL" id="JANPWB010000010">
    <property type="protein sequence ID" value="KAJ1138550.1"/>
    <property type="molecule type" value="Genomic_DNA"/>
</dbReference>
<keyword evidence="3" id="KW-1185">Reference proteome</keyword>
<sequence>MGIAGSPFSSHWSRDRSGPHTTLLGRAGRSSWAAELALKVGGHREAKRTGGAGVEWRHPRLAEGPCSGREACVARLEVSGDAVRTPLNTEEPSRAELLAAIQGSRVALEEEVWRWLEMWDKVVQGRTEGSGGIPCRASGAEIPDWRLHGTGRLVDSRHRVEIQQDGTMAVVPAESVGGTALEHELGAGGDSGMT</sequence>
<reference evidence="2" key="1">
    <citation type="journal article" date="2022" name="bioRxiv">
        <title>Sequencing and chromosome-scale assembly of the giantPleurodeles waltlgenome.</title>
        <authorList>
            <person name="Brown T."/>
            <person name="Elewa A."/>
            <person name="Iarovenko S."/>
            <person name="Subramanian E."/>
            <person name="Araus A.J."/>
            <person name="Petzold A."/>
            <person name="Susuki M."/>
            <person name="Suzuki K.-i.T."/>
            <person name="Hayashi T."/>
            <person name="Toyoda A."/>
            <person name="Oliveira C."/>
            <person name="Osipova E."/>
            <person name="Leigh N.D."/>
            <person name="Simon A."/>
            <person name="Yun M.H."/>
        </authorList>
    </citation>
    <scope>NUCLEOTIDE SEQUENCE</scope>
    <source>
        <strain evidence="2">20211129_DDA</strain>
        <tissue evidence="2">Liver</tissue>
    </source>
</reference>
<dbReference type="AlphaFoldDB" id="A0AAV7QHE1"/>
<protein>
    <submittedName>
        <fullName evidence="2">Uncharacterized protein</fullName>
    </submittedName>
</protein>
<organism evidence="2 3">
    <name type="scientific">Pleurodeles waltl</name>
    <name type="common">Iberian ribbed newt</name>
    <dbReference type="NCBI Taxonomy" id="8319"/>
    <lineage>
        <taxon>Eukaryota</taxon>
        <taxon>Metazoa</taxon>
        <taxon>Chordata</taxon>
        <taxon>Craniata</taxon>
        <taxon>Vertebrata</taxon>
        <taxon>Euteleostomi</taxon>
        <taxon>Amphibia</taxon>
        <taxon>Batrachia</taxon>
        <taxon>Caudata</taxon>
        <taxon>Salamandroidea</taxon>
        <taxon>Salamandridae</taxon>
        <taxon>Pleurodelinae</taxon>
        <taxon>Pleurodeles</taxon>
    </lineage>
</organism>
<proteinExistence type="predicted"/>
<name>A0AAV7QHE1_PLEWA</name>
<evidence type="ECO:0000313" key="2">
    <source>
        <dbReference type="EMBL" id="KAJ1138550.1"/>
    </source>
</evidence>
<comment type="caution">
    <text evidence="2">The sequence shown here is derived from an EMBL/GenBank/DDBJ whole genome shotgun (WGS) entry which is preliminary data.</text>
</comment>
<evidence type="ECO:0000313" key="3">
    <source>
        <dbReference type="Proteomes" id="UP001066276"/>
    </source>
</evidence>
<evidence type="ECO:0000256" key="1">
    <source>
        <dbReference type="SAM" id="MobiDB-lite"/>
    </source>
</evidence>
<gene>
    <name evidence="2" type="ORF">NDU88_004931</name>
</gene>
<dbReference type="Proteomes" id="UP001066276">
    <property type="component" value="Chromosome 6"/>
</dbReference>